<sequence length="100" mass="11426">MISFLAGCSLWRGAWTSSGSKRHSYLRASERSVYSCSIWRETRLLVVLNTRTSFTSRDRDLASLSSEVHDISVSVLFISGSDRQVSFCLSFKHLFFSLFF</sequence>
<name>V4NW90_EUTSA</name>
<dbReference type="KEGG" id="eus:EUTSA_v10022928mg"/>
<evidence type="ECO:0000313" key="2">
    <source>
        <dbReference type="Proteomes" id="UP000030689"/>
    </source>
</evidence>
<dbReference type="EMBL" id="KI517392">
    <property type="protein sequence ID" value="ESQ51101.1"/>
    <property type="molecule type" value="Genomic_DNA"/>
</dbReference>
<evidence type="ECO:0000313" key="1">
    <source>
        <dbReference type="EMBL" id="ESQ51101.1"/>
    </source>
</evidence>
<dbReference type="AlphaFoldDB" id="V4NW90"/>
<keyword evidence="2" id="KW-1185">Reference proteome</keyword>
<protein>
    <submittedName>
        <fullName evidence="1">Uncharacterized protein</fullName>
    </submittedName>
</protein>
<accession>V4NW90</accession>
<dbReference type="Gramene" id="ESQ51101">
    <property type="protein sequence ID" value="ESQ51101"/>
    <property type="gene ID" value="EUTSA_v10022928mg"/>
</dbReference>
<reference evidence="1 2" key="1">
    <citation type="journal article" date="2013" name="Front. Plant Sci.">
        <title>The Reference Genome of the Halophytic Plant Eutrema salsugineum.</title>
        <authorList>
            <person name="Yang R."/>
            <person name="Jarvis D.E."/>
            <person name="Chen H."/>
            <person name="Beilstein M.A."/>
            <person name="Grimwood J."/>
            <person name="Jenkins J."/>
            <person name="Shu S."/>
            <person name="Prochnik S."/>
            <person name="Xin M."/>
            <person name="Ma C."/>
            <person name="Schmutz J."/>
            <person name="Wing R.A."/>
            <person name="Mitchell-Olds T."/>
            <person name="Schumaker K.S."/>
            <person name="Wang X."/>
        </authorList>
    </citation>
    <scope>NUCLEOTIDE SEQUENCE [LARGE SCALE GENOMIC DNA]</scope>
</reference>
<proteinExistence type="predicted"/>
<dbReference type="Proteomes" id="UP000030689">
    <property type="component" value="Unassembled WGS sequence"/>
</dbReference>
<gene>
    <name evidence="1" type="ORF">EUTSA_v10022928mg</name>
</gene>
<organism evidence="1 2">
    <name type="scientific">Eutrema salsugineum</name>
    <name type="common">Saltwater cress</name>
    <name type="synonym">Sisymbrium salsugineum</name>
    <dbReference type="NCBI Taxonomy" id="72664"/>
    <lineage>
        <taxon>Eukaryota</taxon>
        <taxon>Viridiplantae</taxon>
        <taxon>Streptophyta</taxon>
        <taxon>Embryophyta</taxon>
        <taxon>Tracheophyta</taxon>
        <taxon>Spermatophyta</taxon>
        <taxon>Magnoliopsida</taxon>
        <taxon>eudicotyledons</taxon>
        <taxon>Gunneridae</taxon>
        <taxon>Pentapetalae</taxon>
        <taxon>rosids</taxon>
        <taxon>malvids</taxon>
        <taxon>Brassicales</taxon>
        <taxon>Brassicaceae</taxon>
        <taxon>Eutremeae</taxon>
        <taxon>Eutrema</taxon>
    </lineage>
</organism>